<keyword evidence="3" id="KW-1185">Reference proteome</keyword>
<keyword evidence="1" id="KW-1133">Transmembrane helix</keyword>
<keyword evidence="1" id="KW-0812">Transmembrane</keyword>
<reference evidence="2" key="1">
    <citation type="submission" date="2023-06" db="EMBL/GenBank/DDBJ databases">
        <title>Genome-scale phylogeny and comparative genomics of the fungal order Sordariales.</title>
        <authorList>
            <consortium name="Lawrence Berkeley National Laboratory"/>
            <person name="Hensen N."/>
            <person name="Bonometti L."/>
            <person name="Westerberg I."/>
            <person name="Brannstrom I.O."/>
            <person name="Guillou S."/>
            <person name="Cros-Aarteil S."/>
            <person name="Calhoun S."/>
            <person name="Haridas S."/>
            <person name="Kuo A."/>
            <person name="Mondo S."/>
            <person name="Pangilinan J."/>
            <person name="Riley R."/>
            <person name="LaButti K."/>
            <person name="Andreopoulos B."/>
            <person name="Lipzen A."/>
            <person name="Chen C."/>
            <person name="Yanf M."/>
            <person name="Daum C."/>
            <person name="Ng V."/>
            <person name="Clum A."/>
            <person name="Steindorff A."/>
            <person name="Ohm R."/>
            <person name="Martin F."/>
            <person name="Silar P."/>
            <person name="Natvig D."/>
            <person name="Lalanne C."/>
            <person name="Gautier V."/>
            <person name="Ament-velasquez S.L."/>
            <person name="Kruys A."/>
            <person name="Hutchinson M.I."/>
            <person name="Powell A.J."/>
            <person name="Barry K."/>
            <person name="Miller A.N."/>
            <person name="Grigoriev I.V."/>
            <person name="Debuchy R."/>
            <person name="Gladieux P."/>
            <person name="Thoren M.H."/>
            <person name="Johannesson H."/>
        </authorList>
    </citation>
    <scope>NUCLEOTIDE SEQUENCE</scope>
    <source>
        <strain evidence="2">SMH3391-2</strain>
    </source>
</reference>
<dbReference type="Proteomes" id="UP001174934">
    <property type="component" value="Unassembled WGS sequence"/>
</dbReference>
<evidence type="ECO:0000313" key="3">
    <source>
        <dbReference type="Proteomes" id="UP001174934"/>
    </source>
</evidence>
<evidence type="ECO:0000313" key="2">
    <source>
        <dbReference type="EMBL" id="KAK0636280.1"/>
    </source>
</evidence>
<evidence type="ECO:0000256" key="1">
    <source>
        <dbReference type="SAM" id="Phobius"/>
    </source>
</evidence>
<feature type="transmembrane region" description="Helical" evidence="1">
    <location>
        <begin position="244"/>
        <end position="263"/>
    </location>
</feature>
<accession>A0AA39XMB9</accession>
<name>A0AA39XMB9_9PEZI</name>
<gene>
    <name evidence="2" type="ORF">B0T17DRAFT_518678</name>
</gene>
<feature type="transmembrane region" description="Helical" evidence="1">
    <location>
        <begin position="208"/>
        <end position="232"/>
    </location>
</feature>
<protein>
    <submittedName>
        <fullName evidence="2">Uncharacterized protein</fullName>
    </submittedName>
</protein>
<keyword evidence="1" id="KW-0472">Membrane</keyword>
<dbReference type="EMBL" id="JAULSR010000001">
    <property type="protein sequence ID" value="KAK0636280.1"/>
    <property type="molecule type" value="Genomic_DNA"/>
</dbReference>
<dbReference type="AlphaFoldDB" id="A0AA39XMB9"/>
<organism evidence="2 3">
    <name type="scientific">Bombardia bombarda</name>
    <dbReference type="NCBI Taxonomy" id="252184"/>
    <lineage>
        <taxon>Eukaryota</taxon>
        <taxon>Fungi</taxon>
        <taxon>Dikarya</taxon>
        <taxon>Ascomycota</taxon>
        <taxon>Pezizomycotina</taxon>
        <taxon>Sordariomycetes</taxon>
        <taxon>Sordariomycetidae</taxon>
        <taxon>Sordariales</taxon>
        <taxon>Lasiosphaeriaceae</taxon>
        <taxon>Bombardia</taxon>
    </lineage>
</organism>
<feature type="transmembrane region" description="Helical" evidence="1">
    <location>
        <begin position="174"/>
        <end position="196"/>
    </location>
</feature>
<comment type="caution">
    <text evidence="2">The sequence shown here is derived from an EMBL/GenBank/DDBJ whole genome shotgun (WGS) entry which is preliminary data.</text>
</comment>
<feature type="transmembrane region" description="Helical" evidence="1">
    <location>
        <begin position="130"/>
        <end position="153"/>
    </location>
</feature>
<proteinExistence type="predicted"/>
<feature type="transmembrane region" description="Helical" evidence="1">
    <location>
        <begin position="325"/>
        <end position="349"/>
    </location>
</feature>
<sequence>MASSSAASRIKRAVVASPFLYLAWLCFTEMDRHKLQAHQEPALSSRKIEWGGVSIPILWDFHHVPFLDEIFRGITVTFSPSALGFDAVSSWHMFNFLTDLGPIYALWLLESTRGANAWTPAYFATSWSTLAQLVGIGTIAPLFYYLAIVFGPTASDLTGPRSKSSSNRLLRPEYYTPLLLPLILAFHNAEIFAAYLSPGLETRHYWVWAWQLAPLWIGIANVVLAKTLVPLVTSSASLKRASPTTLLAGVSLVSAGVWAYTLVYSPYPLKEIFLSGVYQRETEFLPHTRRALQFDQLCSVGAHFLWLAYSIGDLVLAGKVGGGELFWPVALAPVVAAAAGPGSALAFIWSWREARLDQSL</sequence>